<name>A0ABU8LSL0_9MICO</name>
<evidence type="ECO:0000313" key="3">
    <source>
        <dbReference type="EMBL" id="MEJ1155241.1"/>
    </source>
</evidence>
<dbReference type="RefSeq" id="WP_337337690.1">
    <property type="nucleotide sequence ID" value="NZ_JBBDGL010000002.1"/>
</dbReference>
<feature type="transmembrane region" description="Helical" evidence="1">
    <location>
        <begin position="68"/>
        <end position="91"/>
    </location>
</feature>
<feature type="domain" description="DUF4395" evidence="2">
    <location>
        <begin position="25"/>
        <end position="159"/>
    </location>
</feature>
<keyword evidence="1" id="KW-0472">Membrane</keyword>
<organism evidence="3 4">
    <name type="scientific">Microbacterium marmarense</name>
    <dbReference type="NCBI Taxonomy" id="3122051"/>
    <lineage>
        <taxon>Bacteria</taxon>
        <taxon>Bacillati</taxon>
        <taxon>Actinomycetota</taxon>
        <taxon>Actinomycetes</taxon>
        <taxon>Micrococcales</taxon>
        <taxon>Microbacteriaceae</taxon>
        <taxon>Microbacterium</taxon>
    </lineage>
</organism>
<proteinExistence type="predicted"/>
<sequence length="191" mass="20839">MDTSAERSERPVIGQWVDGLDMPVINERAVRASAGILFLLGFSAWMWAVATGELQPMRTFGIFFAVEMMVRLFIGTAFTPTLVLGALITRPQRPEWVEANSKVLAWSLGLGMSLAGCLSLGWLGMPAIIAQVICGMCLLLIYLEAAFGICLGCVVSQRFARRKPELCPGDTCSYTPPARGEQHSVLSDPRE</sequence>
<reference evidence="3 4" key="1">
    <citation type="submission" date="2024-02" db="EMBL/GenBank/DDBJ databases">
        <authorList>
            <person name="Saticioglu I.B."/>
        </authorList>
    </citation>
    <scope>NUCLEOTIDE SEQUENCE [LARGE SCALE GENOMIC DNA]</scope>
    <source>
        <strain evidence="3 4">Mu-86</strain>
    </source>
</reference>
<feature type="transmembrane region" description="Helical" evidence="1">
    <location>
        <begin position="29"/>
        <end position="48"/>
    </location>
</feature>
<dbReference type="InterPro" id="IPR025508">
    <property type="entry name" value="DUF4395"/>
</dbReference>
<feature type="transmembrane region" description="Helical" evidence="1">
    <location>
        <begin position="103"/>
        <end position="122"/>
    </location>
</feature>
<protein>
    <submittedName>
        <fullName evidence="3">DUF4395 domain-containing protein</fullName>
    </submittedName>
</protein>
<feature type="transmembrane region" description="Helical" evidence="1">
    <location>
        <begin position="128"/>
        <end position="155"/>
    </location>
</feature>
<evidence type="ECO:0000259" key="2">
    <source>
        <dbReference type="Pfam" id="PF14340"/>
    </source>
</evidence>
<dbReference type="EMBL" id="JBBDGL010000002">
    <property type="protein sequence ID" value="MEJ1155241.1"/>
    <property type="molecule type" value="Genomic_DNA"/>
</dbReference>
<gene>
    <name evidence="3" type="ORF">WDU96_06465</name>
</gene>
<accession>A0ABU8LSL0</accession>
<comment type="caution">
    <text evidence="3">The sequence shown here is derived from an EMBL/GenBank/DDBJ whole genome shotgun (WGS) entry which is preliminary data.</text>
</comment>
<keyword evidence="4" id="KW-1185">Reference proteome</keyword>
<dbReference type="Pfam" id="PF14340">
    <property type="entry name" value="DUF4395"/>
    <property type="match status" value="1"/>
</dbReference>
<keyword evidence="1" id="KW-0812">Transmembrane</keyword>
<evidence type="ECO:0000256" key="1">
    <source>
        <dbReference type="SAM" id="Phobius"/>
    </source>
</evidence>
<keyword evidence="1" id="KW-1133">Transmembrane helix</keyword>
<dbReference type="Proteomes" id="UP001368654">
    <property type="component" value="Unassembled WGS sequence"/>
</dbReference>
<evidence type="ECO:0000313" key="4">
    <source>
        <dbReference type="Proteomes" id="UP001368654"/>
    </source>
</evidence>